<name>A0A0F9WQV6_9ZZZZ</name>
<dbReference type="EMBL" id="LAZR01000220">
    <property type="protein sequence ID" value="KKN81128.1"/>
    <property type="molecule type" value="Genomic_DNA"/>
</dbReference>
<proteinExistence type="predicted"/>
<gene>
    <name evidence="1" type="ORF">LCGC14_0323470</name>
</gene>
<evidence type="ECO:0000313" key="1">
    <source>
        <dbReference type="EMBL" id="KKN81128.1"/>
    </source>
</evidence>
<protein>
    <submittedName>
        <fullName evidence="1">Uncharacterized protein</fullName>
    </submittedName>
</protein>
<accession>A0A0F9WQV6</accession>
<reference evidence="1" key="1">
    <citation type="journal article" date="2015" name="Nature">
        <title>Complex archaea that bridge the gap between prokaryotes and eukaryotes.</title>
        <authorList>
            <person name="Spang A."/>
            <person name="Saw J.H."/>
            <person name="Jorgensen S.L."/>
            <person name="Zaremba-Niedzwiedzka K."/>
            <person name="Martijn J."/>
            <person name="Lind A.E."/>
            <person name="van Eijk R."/>
            <person name="Schleper C."/>
            <person name="Guy L."/>
            <person name="Ettema T.J."/>
        </authorList>
    </citation>
    <scope>NUCLEOTIDE SEQUENCE</scope>
</reference>
<sequence>MPRKEEVLERRILTAHAAVGGVTEYYQSANARFEYSEFISDEHIPTQEERLIWIREFITHLEPLHARQVLDSRFMAAVQTRIVIGTMLDEFKALLDKMKSDQP</sequence>
<organism evidence="1">
    <name type="scientific">marine sediment metagenome</name>
    <dbReference type="NCBI Taxonomy" id="412755"/>
    <lineage>
        <taxon>unclassified sequences</taxon>
        <taxon>metagenomes</taxon>
        <taxon>ecological metagenomes</taxon>
    </lineage>
</organism>
<comment type="caution">
    <text evidence="1">The sequence shown here is derived from an EMBL/GenBank/DDBJ whole genome shotgun (WGS) entry which is preliminary data.</text>
</comment>
<dbReference type="AlphaFoldDB" id="A0A0F9WQV6"/>